<sequence>MTVVKRAFAFADALGAVDVGGRSAVDVHRPGIFRTNSVAPQSDDVPLRTVVWSWGDAPVDVGVEPDAVLTLAESVRWDRRDPTAGITGAGIKQVCFVARRADVPRAEFERRYAAHAEIARVHHPAVSRYVQNLVVDARGEGAGAIEAISELWFDTVDDYREHYYAGPGSPDVVRTDVVDYLDFTRGFNVMMETRG</sequence>
<evidence type="ECO:0000313" key="1">
    <source>
        <dbReference type="EMBL" id="RVW10364.1"/>
    </source>
</evidence>
<evidence type="ECO:0008006" key="3">
    <source>
        <dbReference type="Google" id="ProtNLM"/>
    </source>
</evidence>
<dbReference type="AlphaFoldDB" id="A0A3S3EBT9"/>
<organism evidence="1 2">
    <name type="scientific">Prescottella agglutinans</name>
    <dbReference type="NCBI Taxonomy" id="1644129"/>
    <lineage>
        <taxon>Bacteria</taxon>
        <taxon>Bacillati</taxon>
        <taxon>Actinomycetota</taxon>
        <taxon>Actinomycetes</taxon>
        <taxon>Mycobacteriales</taxon>
        <taxon>Nocardiaceae</taxon>
        <taxon>Prescottella</taxon>
    </lineage>
</organism>
<gene>
    <name evidence="1" type="ORF">EGT67_04070</name>
</gene>
<dbReference type="EMBL" id="RKLP01000002">
    <property type="protein sequence ID" value="RVW10364.1"/>
    <property type="molecule type" value="Genomic_DNA"/>
</dbReference>
<dbReference type="Proteomes" id="UP000286208">
    <property type="component" value="Unassembled WGS sequence"/>
</dbReference>
<dbReference type="InterPro" id="IPR011008">
    <property type="entry name" value="Dimeric_a/b-barrel"/>
</dbReference>
<keyword evidence="2" id="KW-1185">Reference proteome</keyword>
<proteinExistence type="predicted"/>
<comment type="caution">
    <text evidence="1">The sequence shown here is derived from an EMBL/GenBank/DDBJ whole genome shotgun (WGS) entry which is preliminary data.</text>
</comment>
<evidence type="ECO:0000313" key="2">
    <source>
        <dbReference type="Proteomes" id="UP000286208"/>
    </source>
</evidence>
<dbReference type="SUPFAM" id="SSF54909">
    <property type="entry name" value="Dimeric alpha+beta barrel"/>
    <property type="match status" value="1"/>
</dbReference>
<reference evidence="1 2" key="1">
    <citation type="submission" date="2018-11" db="EMBL/GenBank/DDBJ databases">
        <title>Rhodococcus spongicola sp. nov. and Rhodococcus xishaensis sp. nov. from marine sponges.</title>
        <authorList>
            <person name="Li L."/>
            <person name="Lin H.W."/>
        </authorList>
    </citation>
    <scope>NUCLEOTIDE SEQUENCE [LARGE SCALE GENOMIC DNA]</scope>
    <source>
        <strain evidence="1 2">CCTCC AB2014297</strain>
    </source>
</reference>
<dbReference type="Gene3D" id="3.30.70.100">
    <property type="match status" value="1"/>
</dbReference>
<name>A0A3S3EBT9_9NOCA</name>
<dbReference type="RefSeq" id="WP_127914786.1">
    <property type="nucleotide sequence ID" value="NZ_RKLP01000002.1"/>
</dbReference>
<accession>A0A3S3EBT9</accession>
<protein>
    <recommendedName>
        <fullName evidence="3">EthD domain-containing protein</fullName>
    </recommendedName>
</protein>
<dbReference type="OrthoDB" id="4456241at2"/>